<keyword evidence="2" id="KW-1185">Reference proteome</keyword>
<dbReference type="Gene3D" id="1.25.10.10">
    <property type="entry name" value="Leucine-rich Repeat Variant"/>
    <property type="match status" value="1"/>
</dbReference>
<dbReference type="Proteomes" id="UP000179807">
    <property type="component" value="Unassembled WGS sequence"/>
</dbReference>
<dbReference type="SUPFAM" id="SSF48371">
    <property type="entry name" value="ARM repeat"/>
    <property type="match status" value="1"/>
</dbReference>
<gene>
    <name evidence="1" type="ORF">TRFO_22591</name>
</gene>
<evidence type="ECO:0000313" key="1">
    <source>
        <dbReference type="EMBL" id="OHT08829.1"/>
    </source>
</evidence>
<dbReference type="GeneID" id="94837348"/>
<dbReference type="InterPro" id="IPR016024">
    <property type="entry name" value="ARM-type_fold"/>
</dbReference>
<organism evidence="1 2">
    <name type="scientific">Tritrichomonas foetus</name>
    <dbReference type="NCBI Taxonomy" id="1144522"/>
    <lineage>
        <taxon>Eukaryota</taxon>
        <taxon>Metamonada</taxon>
        <taxon>Parabasalia</taxon>
        <taxon>Tritrichomonadida</taxon>
        <taxon>Tritrichomonadidae</taxon>
        <taxon>Tritrichomonas</taxon>
    </lineage>
</organism>
<proteinExistence type="predicted"/>
<name>A0A1J4KHM6_9EUKA</name>
<comment type="caution">
    <text evidence="1">The sequence shown here is derived from an EMBL/GenBank/DDBJ whole genome shotgun (WGS) entry which is preliminary data.</text>
</comment>
<dbReference type="InterPro" id="IPR011989">
    <property type="entry name" value="ARM-like"/>
</dbReference>
<accession>A0A1J4KHM6</accession>
<dbReference type="RefSeq" id="XP_068361965.1">
    <property type="nucleotide sequence ID" value="XM_068502644.1"/>
</dbReference>
<reference evidence="1" key="1">
    <citation type="submission" date="2016-10" db="EMBL/GenBank/DDBJ databases">
        <authorList>
            <person name="Benchimol M."/>
            <person name="Almeida L.G."/>
            <person name="Vasconcelos A.T."/>
            <person name="Perreira-Neves A."/>
            <person name="Rosa I.A."/>
            <person name="Tasca T."/>
            <person name="Bogo M.R."/>
            <person name="de Souza W."/>
        </authorList>
    </citation>
    <scope>NUCLEOTIDE SEQUENCE [LARGE SCALE GENOMIC DNA]</scope>
    <source>
        <strain evidence="1">K</strain>
    </source>
</reference>
<evidence type="ECO:0000313" key="2">
    <source>
        <dbReference type="Proteomes" id="UP000179807"/>
    </source>
</evidence>
<sequence>MQKISDSLETARMDERIGTISNDMIPEICSLIQTCPIDDNYYKLLLSFFHKHSINDFPESDHIIQYLIGLLNSPDINLITHGIRCIFCVLCQKTFQFNLEFTQLLCSNLSHLLNCDSSIILIYLLKILSKIAILSFDHFAIVAQLLPPEQLCQSIVSSNNSKVICSSLLLLMMYIKMIFNHRKNMKNHYQTEEECEIHQKRQQELCKTICFISSTLIAHFHTDIEVLNYTVKMCVLFAQKHQCWATFFEHFKLFETIYSLLDIESIALKQNVIILIRLYLKTQKTIRNIDIQKVIPYINHDVSDLQLSAINCINEFVFRNPECVYILVNCSIFDQISICMNNGSFKARMSCIQLLYTILTCKEELFIEISQIYFNMNLFALLTELIPETPLNYLEYIFSLLKKLIKYVETINQVELSQTLIQQFESVNGEDVFENFVQDNEKPNKLDNGISPVSLLVESFDHVIYSIRNIEEKLKNTDTCM</sequence>
<dbReference type="EMBL" id="MLAK01000657">
    <property type="protein sequence ID" value="OHT08829.1"/>
    <property type="molecule type" value="Genomic_DNA"/>
</dbReference>
<dbReference type="VEuPathDB" id="TrichDB:TRFO_22591"/>
<protein>
    <submittedName>
        <fullName evidence="1">Uncharacterized protein</fullName>
    </submittedName>
</protein>
<dbReference type="AlphaFoldDB" id="A0A1J4KHM6"/>